<dbReference type="PROSITE" id="PS00018">
    <property type="entry name" value="EF_HAND_1"/>
    <property type="match status" value="2"/>
</dbReference>
<dbReference type="EMBL" id="CAJJDM010000123">
    <property type="protein sequence ID" value="CAD8103138.1"/>
    <property type="molecule type" value="Genomic_DNA"/>
</dbReference>
<gene>
    <name evidence="2" type="ORF">PPRIM_AZ9-3.1.T1200053</name>
</gene>
<dbReference type="Proteomes" id="UP000688137">
    <property type="component" value="Unassembled WGS sequence"/>
</dbReference>
<organism evidence="2 3">
    <name type="scientific">Paramecium primaurelia</name>
    <dbReference type="NCBI Taxonomy" id="5886"/>
    <lineage>
        <taxon>Eukaryota</taxon>
        <taxon>Sar</taxon>
        <taxon>Alveolata</taxon>
        <taxon>Ciliophora</taxon>
        <taxon>Intramacronucleata</taxon>
        <taxon>Oligohymenophorea</taxon>
        <taxon>Peniculida</taxon>
        <taxon>Parameciidae</taxon>
        <taxon>Paramecium</taxon>
    </lineage>
</organism>
<dbReference type="GO" id="GO:0005509">
    <property type="term" value="F:calcium ion binding"/>
    <property type="evidence" value="ECO:0007669"/>
    <property type="project" value="InterPro"/>
</dbReference>
<accession>A0A8S1PKP3</accession>
<dbReference type="SMART" id="SM00054">
    <property type="entry name" value="EFh"/>
    <property type="match status" value="2"/>
</dbReference>
<protein>
    <recommendedName>
        <fullName evidence="1">EF-hand domain-containing protein</fullName>
    </recommendedName>
</protein>
<keyword evidence="3" id="KW-1185">Reference proteome</keyword>
<dbReference type="InterPro" id="IPR018247">
    <property type="entry name" value="EF_Hand_1_Ca_BS"/>
</dbReference>
<name>A0A8S1PKP3_PARPR</name>
<sequence>MEIIDQESRILSQRILNEFHLNEIRNNFISILGINKTHFGITDFTNLIHRLAENNQVSQFTIQECFNIFDENKDGKLDWNEYLKLFVEYLKKVQCLTYLKSQSSLEEQSQYLQQLQIAFLASPFKQLFTTQNLQSVEQILASFENRSSNKQIKKYYFICRDSFEPSLNQLHQDIILFQDFNILPAQIIQVLKSLLLQRLPHVKINKIDYANQMIIQIINNGYCNHLFKLLLVDDEKEQGQSITDEKDQNQILGMQALTLIAATIHIYDIQILIPIQSNLLVDTILNIISETQNDLIIEQGYLLLGHLILYDKSFQQILFTKRQALLDIQQIDDEKIFYHSWFIGCLFSRYESHQASKFMTQMNKLPDNLLWLQSIIAYYQQYGLIQSIEKNQIRIQIQINMLIIIQPLLATQIHQDVLIALLQQLQNQATDNRFKLQILSTLKKIFKLPYQLNYQNFTAQNILLSNNLLNILMQLITDPNSQISYQAKKLFFKTLCLENSGILLKYLQESNNLQSFLYVLESQFVQNVDANFQKYFKYKILTILRLMSQDSNTFQILSTDQWLFKLLIKALNDNNQVFTSNNQIMINCQYDYLVINEITEYCITFNLHFQPMLRQKPQLSYQALETIYQILPNQQAINEIKQYFVKLLENIDKYQPLILKKYLKPLYQSVCEIVTQLTHLILSLNDLIKNNQVFHNNFASFLQYLINDLAMFQEYLTSKKELIDDTLLIIGTEATYDGCVVTTIYLNTYQNSSRCKIVLKPQLTLLEFEKHVEQGLQTSGPLLYLVINQNHPNKIPYDDFSIIDEVCFRKFKELADQFIETQFGSVKVSQEVIAVELFRLKMEDYSMKKIYEILNKGSSYIQFKQIQDNQMLWFLENNSDTKDKGQQLQQIFQLTKLPYTYIENLFDSINQFFDKNNLQQQYRQIQQDTFKDYLQDMKIPPLLGDKIATFLARNGLKNPIDFQDFICFVSIFYQQSFSETIIMKFTYLLYANKEGKFGKDQLCEYLQTIFDIQNQIIYEQQINEWGSNLFVKIDQNQDGHISFYEYHALLKEEQYRAKLLDPICALFTNLPFQNTTNRFFFGTPQKLFRS</sequence>
<evidence type="ECO:0000313" key="3">
    <source>
        <dbReference type="Proteomes" id="UP000688137"/>
    </source>
</evidence>
<dbReference type="InterPro" id="IPR002048">
    <property type="entry name" value="EF_hand_dom"/>
</dbReference>
<dbReference type="OMA" id="NSSRCKI"/>
<dbReference type="Pfam" id="PF13202">
    <property type="entry name" value="EF-hand_5"/>
    <property type="match status" value="2"/>
</dbReference>
<dbReference type="AlphaFoldDB" id="A0A8S1PKP3"/>
<reference evidence="2" key="1">
    <citation type="submission" date="2021-01" db="EMBL/GenBank/DDBJ databases">
        <authorList>
            <consortium name="Genoscope - CEA"/>
            <person name="William W."/>
        </authorList>
    </citation>
    <scope>NUCLEOTIDE SEQUENCE</scope>
</reference>
<feature type="domain" description="EF-hand" evidence="1">
    <location>
        <begin position="1028"/>
        <end position="1056"/>
    </location>
</feature>
<evidence type="ECO:0000259" key="1">
    <source>
        <dbReference type="PROSITE" id="PS50222"/>
    </source>
</evidence>
<comment type="caution">
    <text evidence="2">The sequence shown here is derived from an EMBL/GenBank/DDBJ whole genome shotgun (WGS) entry which is preliminary data.</text>
</comment>
<feature type="domain" description="EF-hand" evidence="1">
    <location>
        <begin position="57"/>
        <end position="92"/>
    </location>
</feature>
<evidence type="ECO:0000313" key="2">
    <source>
        <dbReference type="EMBL" id="CAD8103138.1"/>
    </source>
</evidence>
<dbReference type="PROSITE" id="PS50222">
    <property type="entry name" value="EF_HAND_2"/>
    <property type="match status" value="2"/>
</dbReference>
<proteinExistence type="predicted"/>